<proteinExistence type="predicted"/>
<dbReference type="EMBL" id="CM020619">
    <property type="protein sequence ID" value="KAK1864232.1"/>
    <property type="molecule type" value="Genomic_DNA"/>
</dbReference>
<evidence type="ECO:0000313" key="2">
    <source>
        <dbReference type="Proteomes" id="UP000798662"/>
    </source>
</evidence>
<name>A0ACC3C222_PYRYE</name>
<dbReference type="Proteomes" id="UP000798662">
    <property type="component" value="Chromosome 2"/>
</dbReference>
<sequence length="437" mass="43680">MGVLRRRGVGAASAVAAKTAAAAAVLAVGIISRPAAAAAPCGHLLPPIVASCTAEPGVIRPAACCAALAPWNAAACWCDPVAFNALAAVAKNGAAYGWRAADCEAVGGDAALPPRVGGPFRFAARDTCGDAATPAAVAESVRGCGPTPVRGGGAALRAARLAAVGTLLAPVVETRRGVRPWMTGLDRVLAVNATFTPVGLGYYTGREDVKRALVAAQPVAGGVPYAPSAAAVDASEAFWATPDAVSVPVSAAADAPGRVSAAFVTYAPCSARVRSLALLTPAVTRLYDQFVYFDPPADVVSQLDRTPASWCAAIGAACPAAAYPYASLAACRAAYAAMIADGRVVCARTGGPFVPQNASVGDTTACRARYLALATAGVDVAASCSALGAVSSSGRCAADACPGGLTVDTFKAANPRFSGSGGFQCSTARRMCEEEWM</sequence>
<accession>A0ACC3C222</accession>
<protein>
    <submittedName>
        <fullName evidence="1">Uncharacterized protein</fullName>
    </submittedName>
</protein>
<reference evidence="1" key="1">
    <citation type="submission" date="2019-11" db="EMBL/GenBank/DDBJ databases">
        <title>Nori genome reveals adaptations in red seaweeds to the harsh intertidal environment.</title>
        <authorList>
            <person name="Wang D."/>
            <person name="Mao Y."/>
        </authorList>
    </citation>
    <scope>NUCLEOTIDE SEQUENCE</scope>
    <source>
        <tissue evidence="1">Gametophyte</tissue>
    </source>
</reference>
<gene>
    <name evidence="1" type="ORF">I4F81_006782</name>
</gene>
<comment type="caution">
    <text evidence="1">The sequence shown here is derived from an EMBL/GenBank/DDBJ whole genome shotgun (WGS) entry which is preliminary data.</text>
</comment>
<keyword evidence="2" id="KW-1185">Reference proteome</keyword>
<organism evidence="1 2">
    <name type="scientific">Pyropia yezoensis</name>
    <name type="common">Susabi-nori</name>
    <name type="synonym">Porphyra yezoensis</name>
    <dbReference type="NCBI Taxonomy" id="2788"/>
    <lineage>
        <taxon>Eukaryota</taxon>
        <taxon>Rhodophyta</taxon>
        <taxon>Bangiophyceae</taxon>
        <taxon>Bangiales</taxon>
        <taxon>Bangiaceae</taxon>
        <taxon>Pyropia</taxon>
    </lineage>
</organism>
<evidence type="ECO:0000313" key="1">
    <source>
        <dbReference type="EMBL" id="KAK1864232.1"/>
    </source>
</evidence>